<keyword evidence="16" id="KW-1185">Reference proteome</keyword>
<proteinExistence type="predicted"/>
<dbReference type="GO" id="GO:0006307">
    <property type="term" value="P:DNA alkylation repair"/>
    <property type="evidence" value="ECO:0007669"/>
    <property type="project" value="TreeGrafter"/>
</dbReference>
<dbReference type="Gene3D" id="1.10.340.30">
    <property type="entry name" value="Hypothetical protein, domain 2"/>
    <property type="match status" value="1"/>
</dbReference>
<comment type="cofactor">
    <cofactor evidence="2">
        <name>Zn(2+)</name>
        <dbReference type="ChEBI" id="CHEBI:29105"/>
    </cofactor>
</comment>
<dbReference type="GO" id="GO:0006285">
    <property type="term" value="P:base-excision repair, AP site formation"/>
    <property type="evidence" value="ECO:0007669"/>
    <property type="project" value="TreeGrafter"/>
</dbReference>
<evidence type="ECO:0000256" key="3">
    <source>
        <dbReference type="ARBA" id="ARBA00012000"/>
    </source>
</evidence>
<gene>
    <name evidence="15" type="ORF">QQX10_12290</name>
</gene>
<evidence type="ECO:0000256" key="7">
    <source>
        <dbReference type="ARBA" id="ARBA00022763"/>
    </source>
</evidence>
<dbReference type="InterPro" id="IPR011257">
    <property type="entry name" value="DNA_glycosylase"/>
</dbReference>
<dbReference type="SMART" id="SM00342">
    <property type="entry name" value="HTH_ARAC"/>
    <property type="match status" value="1"/>
</dbReference>
<dbReference type="Pfam" id="PF02805">
    <property type="entry name" value="Ada_Zn_binding"/>
    <property type="match status" value="1"/>
</dbReference>
<dbReference type="GO" id="GO:0032131">
    <property type="term" value="F:alkylated DNA binding"/>
    <property type="evidence" value="ECO:0007669"/>
    <property type="project" value="TreeGrafter"/>
</dbReference>
<dbReference type="Gene3D" id="3.40.10.10">
    <property type="entry name" value="DNA Methylphosphotriester Repair Domain"/>
    <property type="match status" value="1"/>
</dbReference>
<dbReference type="GO" id="GO:0003700">
    <property type="term" value="F:DNA-binding transcription factor activity"/>
    <property type="evidence" value="ECO:0007669"/>
    <property type="project" value="InterPro"/>
</dbReference>
<evidence type="ECO:0000313" key="16">
    <source>
        <dbReference type="Proteomes" id="UP001172737"/>
    </source>
</evidence>
<dbReference type="Proteomes" id="UP001172737">
    <property type="component" value="Unassembled WGS sequence"/>
</dbReference>
<dbReference type="SMART" id="SM00478">
    <property type="entry name" value="ENDO3c"/>
    <property type="match status" value="1"/>
</dbReference>
<keyword evidence="7" id="KW-0227">DNA damage</keyword>
<name>A0AAW7M9W7_9MICO</name>
<evidence type="ECO:0000256" key="13">
    <source>
        <dbReference type="ARBA" id="ARBA00023204"/>
    </source>
</evidence>
<keyword evidence="11" id="KW-0010">Activator</keyword>
<keyword evidence="8" id="KW-0862">Zinc</keyword>
<dbReference type="GO" id="GO:0032993">
    <property type="term" value="C:protein-DNA complex"/>
    <property type="evidence" value="ECO:0007669"/>
    <property type="project" value="TreeGrafter"/>
</dbReference>
<dbReference type="RefSeq" id="WP_301121167.1">
    <property type="nucleotide sequence ID" value="NZ_JAUHPX010000008.1"/>
</dbReference>
<dbReference type="InterPro" id="IPR023170">
    <property type="entry name" value="HhH_base_excis_C"/>
</dbReference>
<dbReference type="InterPro" id="IPR010316">
    <property type="entry name" value="AlkA_N"/>
</dbReference>
<accession>A0AAW7M9W7</accession>
<dbReference type="GO" id="GO:0043916">
    <property type="term" value="F:DNA-7-methylguanine glycosylase activity"/>
    <property type="evidence" value="ECO:0007669"/>
    <property type="project" value="TreeGrafter"/>
</dbReference>
<dbReference type="PANTHER" id="PTHR43003">
    <property type="entry name" value="DNA-3-METHYLADENINE GLYCOSYLASE"/>
    <property type="match status" value="1"/>
</dbReference>
<evidence type="ECO:0000259" key="14">
    <source>
        <dbReference type="PROSITE" id="PS01124"/>
    </source>
</evidence>
<dbReference type="InterPro" id="IPR018060">
    <property type="entry name" value="HTH_AraC"/>
</dbReference>
<evidence type="ECO:0000256" key="8">
    <source>
        <dbReference type="ARBA" id="ARBA00022833"/>
    </source>
</evidence>
<dbReference type="SUPFAM" id="SSF48150">
    <property type="entry name" value="DNA-glycosylase"/>
    <property type="match status" value="1"/>
</dbReference>
<dbReference type="GO" id="GO:0032259">
    <property type="term" value="P:methylation"/>
    <property type="evidence" value="ECO:0007669"/>
    <property type="project" value="UniProtKB-KW"/>
</dbReference>
<keyword evidence="10" id="KW-0238">DNA-binding</keyword>
<dbReference type="SMART" id="SM01009">
    <property type="entry name" value="AlkA_N"/>
    <property type="match status" value="1"/>
</dbReference>
<dbReference type="Gene3D" id="1.10.10.60">
    <property type="entry name" value="Homeodomain-like"/>
    <property type="match status" value="1"/>
</dbReference>
<dbReference type="InterPro" id="IPR018062">
    <property type="entry name" value="HTH_AraC-typ_CS"/>
</dbReference>
<dbReference type="InterPro" id="IPR003265">
    <property type="entry name" value="HhH-GPD_domain"/>
</dbReference>
<evidence type="ECO:0000256" key="9">
    <source>
        <dbReference type="ARBA" id="ARBA00023015"/>
    </source>
</evidence>
<dbReference type="EMBL" id="JAUHPX010000008">
    <property type="protein sequence ID" value="MDN4488945.1"/>
    <property type="molecule type" value="Genomic_DNA"/>
</dbReference>
<dbReference type="SUPFAM" id="SSF55945">
    <property type="entry name" value="TATA-box binding protein-like"/>
    <property type="match status" value="1"/>
</dbReference>
<feature type="domain" description="HTH araC/xylS-type" evidence="14">
    <location>
        <begin position="86"/>
        <end position="184"/>
    </location>
</feature>
<dbReference type="InterPro" id="IPR051912">
    <property type="entry name" value="Alkylbase_DNA_Glycosylase/TA"/>
</dbReference>
<dbReference type="Gene3D" id="3.30.310.20">
    <property type="entry name" value="DNA-3-methyladenine glycosylase AlkA, N-terminal domain"/>
    <property type="match status" value="1"/>
</dbReference>
<evidence type="ECO:0000256" key="10">
    <source>
        <dbReference type="ARBA" id="ARBA00023125"/>
    </source>
</evidence>
<keyword evidence="4" id="KW-0489">Methyltransferase</keyword>
<evidence type="ECO:0000256" key="5">
    <source>
        <dbReference type="ARBA" id="ARBA00022679"/>
    </source>
</evidence>
<dbReference type="GO" id="GO:0043565">
    <property type="term" value="F:sequence-specific DNA binding"/>
    <property type="evidence" value="ECO:0007669"/>
    <property type="project" value="InterPro"/>
</dbReference>
<dbReference type="SUPFAM" id="SSF57884">
    <property type="entry name" value="Ada DNA repair protein, N-terminal domain (N-Ada 10)"/>
    <property type="match status" value="1"/>
</dbReference>
<dbReference type="InterPro" id="IPR035451">
    <property type="entry name" value="Ada-like_dom_sf"/>
</dbReference>
<evidence type="ECO:0000313" key="15">
    <source>
        <dbReference type="EMBL" id="MDN4488945.1"/>
    </source>
</evidence>
<dbReference type="EC" id="3.2.2.21" evidence="3"/>
<keyword evidence="6" id="KW-0479">Metal-binding</keyword>
<keyword evidence="5" id="KW-0808">Transferase</keyword>
<reference evidence="15" key="1">
    <citation type="submission" date="2023-06" db="EMBL/GenBank/DDBJ databases">
        <title>Sysu t00039.</title>
        <authorList>
            <person name="Gao L."/>
            <person name="Fang B.-Z."/>
            <person name="Li W.-J."/>
        </authorList>
    </citation>
    <scope>NUCLEOTIDE SEQUENCE</scope>
    <source>
        <strain evidence="15">SYSU T00039</strain>
    </source>
</reference>
<evidence type="ECO:0000256" key="2">
    <source>
        <dbReference type="ARBA" id="ARBA00001947"/>
    </source>
</evidence>
<dbReference type="GO" id="GO:0008168">
    <property type="term" value="F:methyltransferase activity"/>
    <property type="evidence" value="ECO:0007669"/>
    <property type="project" value="UniProtKB-KW"/>
</dbReference>
<dbReference type="GO" id="GO:0005737">
    <property type="term" value="C:cytoplasm"/>
    <property type="evidence" value="ECO:0007669"/>
    <property type="project" value="TreeGrafter"/>
</dbReference>
<dbReference type="PROSITE" id="PS01124">
    <property type="entry name" value="HTH_ARAC_FAMILY_2"/>
    <property type="match status" value="1"/>
</dbReference>
<dbReference type="InterPro" id="IPR004026">
    <property type="entry name" value="Ada_DNA_repair_Zn-bd"/>
</dbReference>
<organism evidence="15 16">
    <name type="scientific">Demequina lignilytica</name>
    <dbReference type="NCBI Taxonomy" id="3051663"/>
    <lineage>
        <taxon>Bacteria</taxon>
        <taxon>Bacillati</taxon>
        <taxon>Actinomycetota</taxon>
        <taxon>Actinomycetes</taxon>
        <taxon>Micrococcales</taxon>
        <taxon>Demequinaceae</taxon>
        <taxon>Demequina</taxon>
    </lineage>
</organism>
<dbReference type="CDD" id="cd00056">
    <property type="entry name" value="ENDO3c"/>
    <property type="match status" value="1"/>
</dbReference>
<protein>
    <recommendedName>
        <fullName evidence="3">DNA-3-methyladenine glycosylase II</fullName>
        <ecNumber evidence="3">3.2.2.21</ecNumber>
    </recommendedName>
</protein>
<evidence type="ECO:0000256" key="11">
    <source>
        <dbReference type="ARBA" id="ARBA00023159"/>
    </source>
</evidence>
<keyword evidence="12" id="KW-0804">Transcription</keyword>
<keyword evidence="9" id="KW-0805">Transcription regulation</keyword>
<evidence type="ECO:0000256" key="12">
    <source>
        <dbReference type="ARBA" id="ARBA00023163"/>
    </source>
</evidence>
<dbReference type="FunFam" id="3.40.10.10:FF:000001">
    <property type="entry name" value="DNA-3-methyladenine glycosylase 2"/>
    <property type="match status" value="1"/>
</dbReference>
<dbReference type="AlphaFoldDB" id="A0AAW7M9W7"/>
<evidence type="ECO:0000256" key="6">
    <source>
        <dbReference type="ARBA" id="ARBA00022723"/>
    </source>
</evidence>
<dbReference type="PROSITE" id="PS00041">
    <property type="entry name" value="HTH_ARAC_FAMILY_1"/>
    <property type="match status" value="1"/>
</dbReference>
<sequence>MWDDETRYAVIRGRDARYDGQFVTAVRSTGIYCRPSCPARTPARANVDFYPSAAAAQRAGFRSCRRCFPDDAPGSPRWRVGADVASRAMRMIDDGVIEREGVAGLAARLGYTERHVSRLLTEELGAGPLALAIAHRLQHARTLLEGTDLPVHAVSRAAGFGSVRQFNDAARSAWDLTPGEVRGRAGTRATGDARVELRLRLRAPATLGRTLAFLGVRAIDGVEAWDGETYERTMRLPRGAARVALSAVAGGVRAVLELADVSDLAAAVARVRRLLDLDADPVAVDDALGSDPLLAPLVAAAPGLRVPGAVDGFEMAVRAIVGQQVSVAVARRTLGRLVEAYGSVLDVPAEGPEGSGAVLSVPARMLPGPEALVDVDPGSGLLPAARWRAISSVAKAMLDGDLDLGPGADRDAARATLLGIRGIGPWTVEYLAMRALGDPDAFPATDLVLAKAAGLTPRELDSRAEAWRPWRAYAALHLWTAVSEGRTP</sequence>
<keyword evidence="13" id="KW-0234">DNA repair</keyword>
<dbReference type="Pfam" id="PF06029">
    <property type="entry name" value="AlkA_N"/>
    <property type="match status" value="1"/>
</dbReference>
<dbReference type="PANTHER" id="PTHR43003:SF13">
    <property type="entry name" value="DNA-3-METHYLADENINE GLYCOSYLASE 2"/>
    <property type="match status" value="1"/>
</dbReference>
<evidence type="ECO:0000256" key="4">
    <source>
        <dbReference type="ARBA" id="ARBA00022603"/>
    </source>
</evidence>
<comment type="catalytic activity">
    <reaction evidence="1">
        <text>Hydrolysis of alkylated DNA, releasing 3-methyladenine, 3-methylguanine, 7-methylguanine and 7-methyladenine.</text>
        <dbReference type="EC" id="3.2.2.21"/>
    </reaction>
</comment>
<dbReference type="Gene3D" id="1.10.1670.10">
    <property type="entry name" value="Helix-hairpin-Helix base-excision DNA repair enzymes (C-terminal)"/>
    <property type="match status" value="1"/>
</dbReference>
<comment type="caution">
    <text evidence="15">The sequence shown here is derived from an EMBL/GenBank/DDBJ whole genome shotgun (WGS) entry which is preliminary data.</text>
</comment>
<dbReference type="GO" id="GO:0008270">
    <property type="term" value="F:zinc ion binding"/>
    <property type="evidence" value="ECO:0007669"/>
    <property type="project" value="InterPro"/>
</dbReference>
<dbReference type="InterPro" id="IPR037046">
    <property type="entry name" value="AlkA_N_sf"/>
</dbReference>
<dbReference type="Pfam" id="PF12833">
    <property type="entry name" value="HTH_18"/>
    <property type="match status" value="1"/>
</dbReference>
<dbReference type="GO" id="GO:0008725">
    <property type="term" value="F:DNA-3-methyladenine glycosylase activity"/>
    <property type="evidence" value="ECO:0007669"/>
    <property type="project" value="TreeGrafter"/>
</dbReference>
<dbReference type="SUPFAM" id="SSF46689">
    <property type="entry name" value="Homeodomain-like"/>
    <property type="match status" value="1"/>
</dbReference>
<dbReference type="InterPro" id="IPR009057">
    <property type="entry name" value="Homeodomain-like_sf"/>
</dbReference>
<evidence type="ECO:0000256" key="1">
    <source>
        <dbReference type="ARBA" id="ARBA00000086"/>
    </source>
</evidence>